<dbReference type="EMBL" id="BRYA01000553">
    <property type="protein sequence ID" value="GMI22693.1"/>
    <property type="molecule type" value="Genomic_DNA"/>
</dbReference>
<organism evidence="2 3">
    <name type="scientific">Triparma columacea</name>
    <dbReference type="NCBI Taxonomy" id="722753"/>
    <lineage>
        <taxon>Eukaryota</taxon>
        <taxon>Sar</taxon>
        <taxon>Stramenopiles</taxon>
        <taxon>Ochrophyta</taxon>
        <taxon>Bolidophyceae</taxon>
        <taxon>Parmales</taxon>
        <taxon>Triparmaceae</taxon>
        <taxon>Triparma</taxon>
    </lineage>
</organism>
<feature type="chain" id="PRO_5040978284" evidence="1">
    <location>
        <begin position="16"/>
        <end position="107"/>
    </location>
</feature>
<dbReference type="AlphaFoldDB" id="A0A9W7FXM6"/>
<feature type="signal peptide" evidence="1">
    <location>
        <begin position="1"/>
        <end position="15"/>
    </location>
</feature>
<evidence type="ECO:0000313" key="3">
    <source>
        <dbReference type="Proteomes" id="UP001165065"/>
    </source>
</evidence>
<gene>
    <name evidence="2" type="ORF">TrCOL_g11396</name>
</gene>
<dbReference type="Proteomes" id="UP001165065">
    <property type="component" value="Unassembled WGS sequence"/>
</dbReference>
<accession>A0A9W7FXM6</accession>
<keyword evidence="1" id="KW-0732">Signal</keyword>
<comment type="caution">
    <text evidence="2">The sequence shown here is derived from an EMBL/GenBank/DDBJ whole genome shotgun (WGS) entry which is preliminary data.</text>
</comment>
<name>A0A9W7FXM6_9STRA</name>
<dbReference type="OrthoDB" id="200883at2759"/>
<evidence type="ECO:0000313" key="2">
    <source>
        <dbReference type="EMBL" id="GMI22693.1"/>
    </source>
</evidence>
<reference evidence="3" key="1">
    <citation type="journal article" date="2023" name="Commun. Biol.">
        <title>Genome analysis of Parmales, the sister group of diatoms, reveals the evolutionary specialization of diatoms from phago-mixotrophs to photoautotrophs.</title>
        <authorList>
            <person name="Ban H."/>
            <person name="Sato S."/>
            <person name="Yoshikawa S."/>
            <person name="Yamada K."/>
            <person name="Nakamura Y."/>
            <person name="Ichinomiya M."/>
            <person name="Sato N."/>
            <person name="Blanc-Mathieu R."/>
            <person name="Endo H."/>
            <person name="Kuwata A."/>
            <person name="Ogata H."/>
        </authorList>
    </citation>
    <scope>NUCLEOTIDE SEQUENCE [LARGE SCALE GENOMIC DNA]</scope>
</reference>
<proteinExistence type="predicted"/>
<protein>
    <submittedName>
        <fullName evidence="2">Uncharacterized protein</fullName>
    </submittedName>
</protein>
<evidence type="ECO:0000256" key="1">
    <source>
        <dbReference type="SAM" id="SignalP"/>
    </source>
</evidence>
<sequence>MQFILLLSLITSTLAFKDGFLFTEKASNELEKILADCKVEHKIDDASCGELCLSSTIAPFAEKFGGVTAGDCKSEGYTVFDHQETVSMGPFGESTVDIYVKPSTSAA</sequence>
<keyword evidence="3" id="KW-1185">Reference proteome</keyword>